<comment type="similarity">
    <text evidence="1">Belongs to the SurE nucleotidase family.</text>
</comment>
<dbReference type="PANTHER" id="PTHR30457">
    <property type="entry name" value="5'-NUCLEOTIDASE SURE"/>
    <property type="match status" value="1"/>
</dbReference>
<dbReference type="InterPro" id="IPR002828">
    <property type="entry name" value="SurE-like_Pase/nucleotidase"/>
</dbReference>
<evidence type="ECO:0000256" key="2">
    <source>
        <dbReference type="ARBA" id="ARBA00022723"/>
    </source>
</evidence>
<gene>
    <name evidence="5" type="ORF">METZ01_LOCUS143946</name>
</gene>
<dbReference type="PANTHER" id="PTHR30457:SF0">
    <property type="entry name" value="PHOSPHATASE, PUTATIVE (AFU_ORTHOLOGUE AFUA_4G01070)-RELATED"/>
    <property type="match status" value="1"/>
</dbReference>
<dbReference type="InterPro" id="IPR030048">
    <property type="entry name" value="SurE"/>
</dbReference>
<dbReference type="GO" id="GO:0008252">
    <property type="term" value="F:nucleotidase activity"/>
    <property type="evidence" value="ECO:0007669"/>
    <property type="project" value="InterPro"/>
</dbReference>
<dbReference type="AlphaFoldDB" id="A0A381ZQC3"/>
<organism evidence="5">
    <name type="scientific">marine metagenome</name>
    <dbReference type="NCBI Taxonomy" id="408172"/>
    <lineage>
        <taxon>unclassified sequences</taxon>
        <taxon>metagenomes</taxon>
        <taxon>ecological metagenomes</taxon>
    </lineage>
</organism>
<feature type="domain" description="Survival protein SurE-like phosphatase/nucleotidase" evidence="4">
    <location>
        <begin position="3"/>
        <end position="104"/>
    </location>
</feature>
<keyword evidence="2" id="KW-0479">Metal-binding</keyword>
<dbReference type="InterPro" id="IPR036523">
    <property type="entry name" value="SurE-like_sf"/>
</dbReference>
<evidence type="ECO:0000259" key="4">
    <source>
        <dbReference type="Pfam" id="PF01975"/>
    </source>
</evidence>
<name>A0A381ZQC3_9ZZZZ</name>
<proteinExistence type="inferred from homology"/>
<evidence type="ECO:0000313" key="5">
    <source>
        <dbReference type="EMBL" id="SVA91092.1"/>
    </source>
</evidence>
<dbReference type="Gene3D" id="3.40.1210.10">
    <property type="entry name" value="Survival protein SurE-like phosphatase/nucleotidase"/>
    <property type="match status" value="1"/>
</dbReference>
<dbReference type="GO" id="GO:0046872">
    <property type="term" value="F:metal ion binding"/>
    <property type="evidence" value="ECO:0007669"/>
    <property type="project" value="UniProtKB-KW"/>
</dbReference>
<accession>A0A381ZQC3</accession>
<keyword evidence="3" id="KW-0378">Hydrolase</keyword>
<protein>
    <recommendedName>
        <fullName evidence="4">Survival protein SurE-like phosphatase/nucleotidase domain-containing protein</fullName>
    </recommendedName>
</protein>
<evidence type="ECO:0000256" key="1">
    <source>
        <dbReference type="ARBA" id="ARBA00011062"/>
    </source>
</evidence>
<dbReference type="EMBL" id="UINC01022122">
    <property type="protein sequence ID" value="SVA91092.1"/>
    <property type="molecule type" value="Genomic_DNA"/>
</dbReference>
<reference evidence="5" key="1">
    <citation type="submission" date="2018-05" db="EMBL/GenBank/DDBJ databases">
        <authorList>
            <person name="Lanie J.A."/>
            <person name="Ng W.-L."/>
            <person name="Kazmierczak K.M."/>
            <person name="Andrzejewski T.M."/>
            <person name="Davidsen T.M."/>
            <person name="Wayne K.J."/>
            <person name="Tettelin H."/>
            <person name="Glass J.I."/>
            <person name="Rusch D."/>
            <person name="Podicherti R."/>
            <person name="Tsui H.-C.T."/>
            <person name="Winkler M.E."/>
        </authorList>
    </citation>
    <scope>NUCLEOTIDE SEQUENCE</scope>
</reference>
<sequence>MTSKPDLILSGINIGSNLGNNIIYSGTVAAAVEGAAAGIPSVAISIDSYSPISFETSKVVVCKVIKLLLNNTLPNGTLLNVNVPACELEDLKGYKITIQGNQYFNDNFDERIDPRDRKYYWMTGEMVDNDKGLEYDGFSVANGYASITPINFEMTNMDYIDELKRVIKK</sequence>
<evidence type="ECO:0000256" key="3">
    <source>
        <dbReference type="ARBA" id="ARBA00022801"/>
    </source>
</evidence>
<dbReference type="SUPFAM" id="SSF64167">
    <property type="entry name" value="SurE-like"/>
    <property type="match status" value="1"/>
</dbReference>
<dbReference type="Pfam" id="PF01975">
    <property type="entry name" value="SurE"/>
    <property type="match status" value="1"/>
</dbReference>